<protein>
    <submittedName>
        <fullName evidence="6">YegS/Rv2252/BmrU family lipid kinase</fullName>
    </submittedName>
</protein>
<proteinExistence type="predicted"/>
<dbReference type="InterPro" id="IPR017438">
    <property type="entry name" value="ATP-NAD_kinase_N"/>
</dbReference>
<evidence type="ECO:0000256" key="2">
    <source>
        <dbReference type="ARBA" id="ARBA00022741"/>
    </source>
</evidence>
<evidence type="ECO:0000313" key="7">
    <source>
        <dbReference type="Proteomes" id="UP001549076"/>
    </source>
</evidence>
<dbReference type="InterPro" id="IPR016064">
    <property type="entry name" value="NAD/diacylglycerol_kinase_sf"/>
</dbReference>
<keyword evidence="3 6" id="KW-0418">Kinase</keyword>
<evidence type="ECO:0000256" key="4">
    <source>
        <dbReference type="ARBA" id="ARBA00022840"/>
    </source>
</evidence>
<dbReference type="Gene3D" id="2.60.200.40">
    <property type="match status" value="1"/>
</dbReference>
<evidence type="ECO:0000259" key="5">
    <source>
        <dbReference type="PROSITE" id="PS50146"/>
    </source>
</evidence>
<reference evidence="6 7" key="1">
    <citation type="submission" date="2024-06" db="EMBL/GenBank/DDBJ databases">
        <title>Genomic Encyclopedia of Type Strains, Phase IV (KMG-IV): sequencing the most valuable type-strain genomes for metagenomic binning, comparative biology and taxonomic classification.</title>
        <authorList>
            <person name="Goeker M."/>
        </authorList>
    </citation>
    <scope>NUCLEOTIDE SEQUENCE [LARGE SCALE GENOMIC DNA]</scope>
    <source>
        <strain evidence="6 7">DSM 27865</strain>
    </source>
</reference>
<gene>
    <name evidence="6" type="ORF">ABID37_004315</name>
</gene>
<dbReference type="PANTHER" id="PTHR12358:SF54">
    <property type="entry name" value="SPHINGOSINE KINASE RELATED PROTEIN"/>
    <property type="match status" value="1"/>
</dbReference>
<keyword evidence="4" id="KW-0067">ATP-binding</keyword>
<dbReference type="InterPro" id="IPR005218">
    <property type="entry name" value="Diacylglycerol/lipid_kinase"/>
</dbReference>
<dbReference type="PANTHER" id="PTHR12358">
    <property type="entry name" value="SPHINGOSINE KINASE"/>
    <property type="match status" value="1"/>
</dbReference>
<dbReference type="PROSITE" id="PS50146">
    <property type="entry name" value="DAGK"/>
    <property type="match status" value="1"/>
</dbReference>
<dbReference type="Proteomes" id="UP001549076">
    <property type="component" value="Unassembled WGS sequence"/>
</dbReference>
<accession>A0ABV2N5I8</accession>
<name>A0ABV2N5I8_9HYPH</name>
<dbReference type="SMART" id="SM00046">
    <property type="entry name" value="DAGKc"/>
    <property type="match status" value="1"/>
</dbReference>
<sequence length="355" mass="38771">MADRNFAHRRRARSEAARPRRRTIVQLTSACALPTCMPDEQLFRYPMTQPTRKRALLLRNPKARRGQESIASVLQRLEGGGLDVTVETFEALPEIARDIVRLRHRADLVIVCGGDGSVSSAALAAMESGLPLGIIPMGTANDLARTLGIPMDLAAAAEVIAYGKPRPVDVGTVNGHAFFNVASIGLSSDLAESLDPVLKKRFGRLGYALAAARVLTQASSFSAEITEKGQTIEVETYQIAIGNGRHYGGGNVVEESAEIDDGHLDLYSLEMKNLWKLALMLRSFRSGTHGAWNEVRTARCVEFDIETKNPMPVNTDGEIVTATPAHFKVHPKAIAIFAPTIEALVEMDRPHLYHR</sequence>
<dbReference type="EMBL" id="JBEPML010000020">
    <property type="protein sequence ID" value="MET3794075.1"/>
    <property type="molecule type" value="Genomic_DNA"/>
</dbReference>
<dbReference type="InterPro" id="IPR001206">
    <property type="entry name" value="Diacylglycerol_kinase_cat_dom"/>
</dbReference>
<dbReference type="InterPro" id="IPR050187">
    <property type="entry name" value="Lipid_Phosphate_FormReg"/>
</dbReference>
<feature type="domain" description="DAGKc" evidence="5">
    <location>
        <begin position="50"/>
        <end position="177"/>
    </location>
</feature>
<dbReference type="SUPFAM" id="SSF111331">
    <property type="entry name" value="NAD kinase/diacylglycerol kinase-like"/>
    <property type="match status" value="1"/>
</dbReference>
<keyword evidence="7" id="KW-1185">Reference proteome</keyword>
<dbReference type="Gene3D" id="3.40.50.10330">
    <property type="entry name" value="Probable inorganic polyphosphate/atp-NAD kinase, domain 1"/>
    <property type="match status" value="1"/>
</dbReference>
<organism evidence="6 7">
    <name type="scientific">Aquamicrobium terrae</name>
    <dbReference type="NCBI Taxonomy" id="1324945"/>
    <lineage>
        <taxon>Bacteria</taxon>
        <taxon>Pseudomonadati</taxon>
        <taxon>Pseudomonadota</taxon>
        <taxon>Alphaproteobacteria</taxon>
        <taxon>Hyphomicrobiales</taxon>
        <taxon>Phyllobacteriaceae</taxon>
        <taxon>Aquamicrobium</taxon>
    </lineage>
</organism>
<keyword evidence="1" id="KW-0808">Transferase</keyword>
<keyword evidence="2" id="KW-0547">Nucleotide-binding</keyword>
<dbReference type="InterPro" id="IPR045540">
    <property type="entry name" value="YegS/DAGK_C"/>
</dbReference>
<dbReference type="NCBIfam" id="TIGR00147">
    <property type="entry name" value="YegS/Rv2252/BmrU family lipid kinase"/>
    <property type="match status" value="1"/>
</dbReference>
<dbReference type="Pfam" id="PF19279">
    <property type="entry name" value="YegS_C"/>
    <property type="match status" value="1"/>
</dbReference>
<dbReference type="NCBIfam" id="NF009604">
    <property type="entry name" value="PRK13057.1"/>
    <property type="match status" value="1"/>
</dbReference>
<evidence type="ECO:0000256" key="1">
    <source>
        <dbReference type="ARBA" id="ARBA00022679"/>
    </source>
</evidence>
<dbReference type="Pfam" id="PF00781">
    <property type="entry name" value="DAGK_cat"/>
    <property type="match status" value="1"/>
</dbReference>
<evidence type="ECO:0000313" key="6">
    <source>
        <dbReference type="EMBL" id="MET3794075.1"/>
    </source>
</evidence>
<evidence type="ECO:0000256" key="3">
    <source>
        <dbReference type="ARBA" id="ARBA00022777"/>
    </source>
</evidence>
<dbReference type="GO" id="GO:0016301">
    <property type="term" value="F:kinase activity"/>
    <property type="evidence" value="ECO:0007669"/>
    <property type="project" value="UniProtKB-KW"/>
</dbReference>
<comment type="caution">
    <text evidence="6">The sequence shown here is derived from an EMBL/GenBank/DDBJ whole genome shotgun (WGS) entry which is preliminary data.</text>
</comment>